<feature type="compositionally biased region" description="Low complexity" evidence="1">
    <location>
        <begin position="128"/>
        <end position="142"/>
    </location>
</feature>
<feature type="compositionally biased region" description="Low complexity" evidence="1">
    <location>
        <begin position="162"/>
        <end position="175"/>
    </location>
</feature>
<feature type="compositionally biased region" description="Gly residues" evidence="1">
    <location>
        <begin position="90"/>
        <end position="99"/>
    </location>
</feature>
<dbReference type="AlphaFoldDB" id="A0A7I9V0B3"/>
<feature type="region of interest" description="Disordered" evidence="1">
    <location>
        <begin position="72"/>
        <end position="187"/>
    </location>
</feature>
<organism evidence="2 3">
    <name type="scientific">Gordonia crocea</name>
    <dbReference type="NCBI Taxonomy" id="589162"/>
    <lineage>
        <taxon>Bacteria</taxon>
        <taxon>Bacillati</taxon>
        <taxon>Actinomycetota</taxon>
        <taxon>Actinomycetes</taxon>
        <taxon>Mycobacteriales</taxon>
        <taxon>Gordoniaceae</taxon>
        <taxon>Gordonia</taxon>
    </lineage>
</organism>
<evidence type="ECO:0000313" key="2">
    <source>
        <dbReference type="EMBL" id="GED98877.1"/>
    </source>
</evidence>
<dbReference type="EMBL" id="BJOU01000011">
    <property type="protein sequence ID" value="GED98877.1"/>
    <property type="molecule type" value="Genomic_DNA"/>
</dbReference>
<feature type="compositionally biased region" description="Pro residues" evidence="1">
    <location>
        <begin position="143"/>
        <end position="161"/>
    </location>
</feature>
<evidence type="ECO:0000256" key="1">
    <source>
        <dbReference type="SAM" id="MobiDB-lite"/>
    </source>
</evidence>
<keyword evidence="3" id="KW-1185">Reference proteome</keyword>
<gene>
    <name evidence="2" type="ORF">nbrc107697_29160</name>
</gene>
<dbReference type="Proteomes" id="UP000444980">
    <property type="component" value="Unassembled WGS sequence"/>
</dbReference>
<feature type="compositionally biased region" description="Low complexity" evidence="1">
    <location>
        <begin position="72"/>
        <end position="89"/>
    </location>
</feature>
<dbReference type="RefSeq" id="WP_186343402.1">
    <property type="nucleotide sequence ID" value="NZ_BJOU01000011.1"/>
</dbReference>
<proteinExistence type="predicted"/>
<evidence type="ECO:0000313" key="3">
    <source>
        <dbReference type="Proteomes" id="UP000444980"/>
    </source>
</evidence>
<dbReference type="PRINTS" id="PR01217">
    <property type="entry name" value="PRICHEXTENSN"/>
</dbReference>
<reference evidence="3" key="1">
    <citation type="submission" date="2019-06" db="EMBL/GenBank/DDBJ databases">
        <title>Gordonia isolated from sludge of a wastewater treatment plant.</title>
        <authorList>
            <person name="Tamura T."/>
            <person name="Aoyama K."/>
            <person name="Kang Y."/>
            <person name="Saito S."/>
            <person name="Akiyama N."/>
            <person name="Yazawa K."/>
            <person name="Gonoi T."/>
            <person name="Mikami Y."/>
        </authorList>
    </citation>
    <scope>NUCLEOTIDE SEQUENCE [LARGE SCALE GENOMIC DNA]</scope>
    <source>
        <strain evidence="3">NBRC 107697</strain>
    </source>
</reference>
<name>A0A7I9V0B3_9ACTN</name>
<accession>A0A7I9V0B3</accession>
<sequence length="187" mass="19557">MTSTPRGRRYRWRWIAALTAVLATGLTGIAILLAVTAHPGTAHADPLCDQMRREHGPYWPCINVPTYTPLPTQYTAPPTPTTGNNSNGPNVGGEPGTGPGTSNATPIIPVPGYRAPGLPGQQPPAPPQQTRQQQAPPAQTGQPTPPQSPRPAPQPPTPPQVQQPAPQTPAVAPGQRVPDVSDTTTPD</sequence>
<protein>
    <submittedName>
        <fullName evidence="2">Uncharacterized protein</fullName>
    </submittedName>
</protein>
<comment type="caution">
    <text evidence="2">The sequence shown here is derived from an EMBL/GenBank/DDBJ whole genome shotgun (WGS) entry which is preliminary data.</text>
</comment>